<dbReference type="PANTHER" id="PTHR48475:SF1">
    <property type="entry name" value="RNASE H TYPE-1 DOMAIN-CONTAINING PROTEIN"/>
    <property type="match status" value="1"/>
</dbReference>
<dbReference type="GO" id="GO:0004523">
    <property type="term" value="F:RNA-DNA hybrid ribonuclease activity"/>
    <property type="evidence" value="ECO:0007669"/>
    <property type="project" value="InterPro"/>
</dbReference>
<reference evidence="2" key="1">
    <citation type="submission" date="2020-07" db="EMBL/GenBank/DDBJ databases">
        <authorList>
            <person name="Lin J."/>
        </authorList>
    </citation>
    <scope>NUCLEOTIDE SEQUENCE</scope>
</reference>
<protein>
    <recommendedName>
        <fullName evidence="1">RNase H type-1 domain-containing protein</fullName>
    </recommendedName>
</protein>
<proteinExistence type="predicted"/>
<dbReference type="InterPro" id="IPR036397">
    <property type="entry name" value="RNaseH_sf"/>
</dbReference>
<dbReference type="PANTHER" id="PTHR48475">
    <property type="entry name" value="RIBONUCLEASE H"/>
    <property type="match status" value="1"/>
</dbReference>
<evidence type="ECO:0000313" key="2">
    <source>
        <dbReference type="EMBL" id="CAD1835935.1"/>
    </source>
</evidence>
<name>A0A6V7PYW3_ANACO</name>
<dbReference type="EMBL" id="LR862153">
    <property type="protein sequence ID" value="CAD1835935.1"/>
    <property type="molecule type" value="Genomic_DNA"/>
</dbReference>
<feature type="domain" description="RNase H type-1" evidence="1">
    <location>
        <begin position="93"/>
        <end position="160"/>
    </location>
</feature>
<gene>
    <name evidence="2" type="ORF">CB5_LOCUS19146</name>
</gene>
<dbReference type="SUPFAM" id="SSF53098">
    <property type="entry name" value="Ribonuclease H-like"/>
    <property type="match status" value="1"/>
</dbReference>
<dbReference type="Gene3D" id="3.30.420.10">
    <property type="entry name" value="Ribonuclease H-like superfamily/Ribonuclease H"/>
    <property type="match status" value="1"/>
</dbReference>
<dbReference type="Pfam" id="PF13456">
    <property type="entry name" value="RVT_3"/>
    <property type="match status" value="1"/>
</dbReference>
<accession>A0A6V7PYW3</accession>
<dbReference type="InterPro" id="IPR012337">
    <property type="entry name" value="RNaseH-like_sf"/>
</dbReference>
<dbReference type="InterPro" id="IPR002156">
    <property type="entry name" value="RNaseH_domain"/>
</dbReference>
<evidence type="ECO:0000259" key="1">
    <source>
        <dbReference type="Pfam" id="PF13456"/>
    </source>
</evidence>
<organism evidence="2">
    <name type="scientific">Ananas comosus var. bracteatus</name>
    <name type="common">red pineapple</name>
    <dbReference type="NCBI Taxonomy" id="296719"/>
    <lineage>
        <taxon>Eukaryota</taxon>
        <taxon>Viridiplantae</taxon>
        <taxon>Streptophyta</taxon>
        <taxon>Embryophyta</taxon>
        <taxon>Tracheophyta</taxon>
        <taxon>Spermatophyta</taxon>
        <taxon>Magnoliopsida</taxon>
        <taxon>Liliopsida</taxon>
        <taxon>Poales</taxon>
        <taxon>Bromeliaceae</taxon>
        <taxon>Bromelioideae</taxon>
        <taxon>Ananas</taxon>
    </lineage>
</organism>
<dbReference type="AlphaFoldDB" id="A0A6V7PYW3"/>
<sequence length="167" mass="18543">MLSRGAFFFLLGIGKWAVLMMEFDITYVPQKAIKGQALADFLAAHPLPDDSPLITNLPDEEVMLTESIGPHWEMYFDGASRTLPAINGDPPRRKAGDRVVFVTPAKGVVYHSFSILKPDCSNKEAEYEALIFGLITALDMGIFYLYAYGDSQLVIRQIQGIYFGSLS</sequence>
<dbReference type="GO" id="GO:0003676">
    <property type="term" value="F:nucleic acid binding"/>
    <property type="evidence" value="ECO:0007669"/>
    <property type="project" value="InterPro"/>
</dbReference>